<keyword evidence="2" id="KW-0238">DNA-binding</keyword>
<dbReference type="Gene3D" id="3.30.450.40">
    <property type="match status" value="1"/>
</dbReference>
<dbReference type="FunFam" id="1.10.10.10:FF:000056">
    <property type="entry name" value="IclR family transcriptional regulator"/>
    <property type="match status" value="1"/>
</dbReference>
<dbReference type="KEGG" id="kyr:CVV65_12630"/>
<proteinExistence type="predicted"/>
<dbReference type="GO" id="GO:0003677">
    <property type="term" value="F:DNA binding"/>
    <property type="evidence" value="ECO:0007669"/>
    <property type="project" value="UniProtKB-KW"/>
</dbReference>
<dbReference type="AlphaFoldDB" id="A0A2K8N8L4"/>
<reference evidence="9" key="1">
    <citation type="submission" date="2017-11" db="EMBL/GenBank/DDBJ databases">
        <title>Complete Genome Sequence of Kyrpidia sp. Strain EA-1, a thermophilic, hydrogen-oxidizing Bacterium, isolated from the Azores.</title>
        <authorList>
            <person name="Reiner J.E."/>
            <person name="Lapp C.J."/>
            <person name="Bunk B."/>
            <person name="Gescher J."/>
        </authorList>
    </citation>
    <scope>NUCLEOTIDE SEQUENCE [LARGE SCALE GENOMIC DNA]</scope>
    <source>
        <strain evidence="9">EA-1</strain>
    </source>
</reference>
<evidence type="ECO:0000259" key="7">
    <source>
        <dbReference type="PROSITE" id="PS51078"/>
    </source>
</evidence>
<dbReference type="SUPFAM" id="SSF55781">
    <property type="entry name" value="GAF domain-like"/>
    <property type="match status" value="1"/>
</dbReference>
<evidence type="ECO:0000259" key="6">
    <source>
        <dbReference type="PROSITE" id="PS51077"/>
    </source>
</evidence>
<dbReference type="InterPro" id="IPR014757">
    <property type="entry name" value="Tscrpt_reg_IclR_C"/>
</dbReference>
<gene>
    <name evidence="8" type="ORF">CVV65_12630</name>
</gene>
<dbReference type="GO" id="GO:0045892">
    <property type="term" value="P:negative regulation of DNA-templated transcription"/>
    <property type="evidence" value="ECO:0007669"/>
    <property type="project" value="TreeGrafter"/>
</dbReference>
<dbReference type="Pfam" id="PF01614">
    <property type="entry name" value="IclR_C"/>
    <property type="match status" value="1"/>
</dbReference>
<sequence>MAEGQRGTVRAVERALDILLCFSSTEMELGLSEISKRVGLHKSTVHRLLASLESRGFIRRDPRTDKYRLGWSILELVSNIHQSGDLSTLVLPEMTRLRDLLDETVSLYIRSGTERIRIQAVESHQPVRRVANIGQRLPLYVGASGKVLLAWSPPEVVDETLNDPRVPDRFDREEFLRQLRQVRENGYAVSIEEREAGAAAVAAPVFDRGGALVAALSVSGPADRFTPEAMDRFAPAVMTSARVIHQLLTAG</sequence>
<dbReference type="PANTHER" id="PTHR30136:SF39">
    <property type="entry name" value="TRANSCRIPTIONAL REGULATORY PROTEIN"/>
    <property type="match status" value="1"/>
</dbReference>
<dbReference type="InterPro" id="IPR050707">
    <property type="entry name" value="HTH_MetabolicPath_Reg"/>
</dbReference>
<evidence type="ECO:0000313" key="9">
    <source>
        <dbReference type="Proteomes" id="UP000231932"/>
    </source>
</evidence>
<feature type="domain" description="IclR-ED" evidence="7">
    <location>
        <begin position="72"/>
        <end position="250"/>
    </location>
</feature>
<dbReference type="Proteomes" id="UP000231932">
    <property type="component" value="Chromosome"/>
</dbReference>
<dbReference type="SMART" id="SM00346">
    <property type="entry name" value="HTH_ICLR"/>
    <property type="match status" value="1"/>
</dbReference>
<dbReference type="PROSITE" id="PS51077">
    <property type="entry name" value="HTH_ICLR"/>
    <property type="match status" value="1"/>
</dbReference>
<name>A0A2K8N8L4_9BACL</name>
<dbReference type="InterPro" id="IPR036388">
    <property type="entry name" value="WH-like_DNA-bd_sf"/>
</dbReference>
<evidence type="ECO:0000256" key="4">
    <source>
        <dbReference type="ARBA" id="ARBA00058938"/>
    </source>
</evidence>
<evidence type="ECO:0000256" key="3">
    <source>
        <dbReference type="ARBA" id="ARBA00023163"/>
    </source>
</evidence>
<evidence type="ECO:0000256" key="1">
    <source>
        <dbReference type="ARBA" id="ARBA00023015"/>
    </source>
</evidence>
<protein>
    <recommendedName>
        <fullName evidence="5">Glycerol operon regulatory protein</fullName>
    </recommendedName>
</protein>
<dbReference type="InterPro" id="IPR029016">
    <property type="entry name" value="GAF-like_dom_sf"/>
</dbReference>
<dbReference type="SUPFAM" id="SSF46785">
    <property type="entry name" value="Winged helix' DNA-binding domain"/>
    <property type="match status" value="1"/>
</dbReference>
<organism evidence="8 9">
    <name type="scientific">Kyrpidia spormannii</name>
    <dbReference type="NCBI Taxonomy" id="2055160"/>
    <lineage>
        <taxon>Bacteria</taxon>
        <taxon>Bacillati</taxon>
        <taxon>Bacillota</taxon>
        <taxon>Bacilli</taxon>
        <taxon>Bacillales</taxon>
        <taxon>Alicyclobacillaceae</taxon>
        <taxon>Kyrpidia</taxon>
    </lineage>
</organism>
<comment type="function">
    <text evidence="4">May be an activator protein for the gylABX operon.</text>
</comment>
<feature type="domain" description="HTH iclR-type" evidence="6">
    <location>
        <begin position="9"/>
        <end position="71"/>
    </location>
</feature>
<dbReference type="RefSeq" id="WP_100668430.1">
    <property type="nucleotide sequence ID" value="NZ_CP024955.1"/>
</dbReference>
<dbReference type="Pfam" id="PF09339">
    <property type="entry name" value="HTH_IclR"/>
    <property type="match status" value="1"/>
</dbReference>
<evidence type="ECO:0000313" key="8">
    <source>
        <dbReference type="EMBL" id="ATY85668.1"/>
    </source>
</evidence>
<dbReference type="InterPro" id="IPR005471">
    <property type="entry name" value="Tscrpt_reg_IclR_N"/>
</dbReference>
<keyword evidence="9" id="KW-1185">Reference proteome</keyword>
<dbReference type="GO" id="GO:0003700">
    <property type="term" value="F:DNA-binding transcription factor activity"/>
    <property type="evidence" value="ECO:0007669"/>
    <property type="project" value="TreeGrafter"/>
</dbReference>
<dbReference type="Gene3D" id="1.10.10.10">
    <property type="entry name" value="Winged helix-like DNA-binding domain superfamily/Winged helix DNA-binding domain"/>
    <property type="match status" value="1"/>
</dbReference>
<accession>A0A2K8N8L4</accession>
<dbReference type="PROSITE" id="PS51078">
    <property type="entry name" value="ICLR_ED"/>
    <property type="match status" value="1"/>
</dbReference>
<dbReference type="InterPro" id="IPR036390">
    <property type="entry name" value="WH_DNA-bd_sf"/>
</dbReference>
<dbReference type="OrthoDB" id="9791752at2"/>
<evidence type="ECO:0000256" key="5">
    <source>
        <dbReference type="ARBA" id="ARBA00070406"/>
    </source>
</evidence>
<keyword evidence="1" id="KW-0805">Transcription regulation</keyword>
<dbReference type="PANTHER" id="PTHR30136">
    <property type="entry name" value="HELIX-TURN-HELIX TRANSCRIPTIONAL REGULATOR, ICLR FAMILY"/>
    <property type="match status" value="1"/>
</dbReference>
<dbReference type="EMBL" id="CP024955">
    <property type="protein sequence ID" value="ATY85668.1"/>
    <property type="molecule type" value="Genomic_DNA"/>
</dbReference>
<keyword evidence="3" id="KW-0804">Transcription</keyword>
<evidence type="ECO:0000256" key="2">
    <source>
        <dbReference type="ARBA" id="ARBA00023125"/>
    </source>
</evidence>